<name>A0A1W6CVT1_9RHOB</name>
<organism evidence="2 3">
    <name type="scientific">Paracoccus contaminans</name>
    <dbReference type="NCBI Taxonomy" id="1945662"/>
    <lineage>
        <taxon>Bacteria</taxon>
        <taxon>Pseudomonadati</taxon>
        <taxon>Pseudomonadota</taxon>
        <taxon>Alphaproteobacteria</taxon>
        <taxon>Rhodobacterales</taxon>
        <taxon>Paracoccaceae</taxon>
        <taxon>Paracoccus</taxon>
    </lineage>
</organism>
<evidence type="ECO:0000313" key="3">
    <source>
        <dbReference type="Proteomes" id="UP000193017"/>
    </source>
</evidence>
<evidence type="ECO:0000313" key="2">
    <source>
        <dbReference type="EMBL" id="ARJ68960.1"/>
    </source>
</evidence>
<evidence type="ECO:0000256" key="1">
    <source>
        <dbReference type="SAM" id="Phobius"/>
    </source>
</evidence>
<sequence>MFVIRYLMVALAVLSATLAFGLGAGLGGWRIAGLMALVALALQAGVVGYVALLAFRPRPWRGDTAKSGLHNSHLVILPK</sequence>
<accession>A0A1W6CVT1</accession>
<proteinExistence type="predicted"/>
<dbReference type="STRING" id="1945662.B0A89_04270"/>
<dbReference type="RefSeq" id="WP_085377070.1">
    <property type="nucleotide sequence ID" value="NZ_CP020612.1"/>
</dbReference>
<dbReference type="EMBL" id="CP020612">
    <property type="protein sequence ID" value="ARJ68960.1"/>
    <property type="molecule type" value="Genomic_DNA"/>
</dbReference>
<dbReference type="AlphaFoldDB" id="A0A1W6CVT1"/>
<protein>
    <submittedName>
        <fullName evidence="2">Uncharacterized protein</fullName>
    </submittedName>
</protein>
<keyword evidence="3" id="KW-1185">Reference proteome</keyword>
<keyword evidence="1" id="KW-1133">Transmembrane helix</keyword>
<dbReference type="Proteomes" id="UP000193017">
    <property type="component" value="Chromosome"/>
</dbReference>
<feature type="transmembrane region" description="Helical" evidence="1">
    <location>
        <begin position="33"/>
        <end position="55"/>
    </location>
</feature>
<keyword evidence="1" id="KW-0812">Transmembrane</keyword>
<gene>
    <name evidence="2" type="ORF">B0A89_04270</name>
</gene>
<dbReference type="KEGG" id="pcon:B0A89_04270"/>
<reference evidence="2 3" key="1">
    <citation type="submission" date="2017-03" db="EMBL/GenBank/DDBJ databases">
        <title>Genome sequence of Paracoccus contaminans isolated from a water microcosm.</title>
        <authorList>
            <person name="Aurass P."/>
            <person name="Karste S."/>
            <person name="Trost E."/>
            <person name="Glaeser S.P."/>
            <person name="Kaempfer P."/>
            <person name="Flieger A."/>
        </authorList>
    </citation>
    <scope>NUCLEOTIDE SEQUENCE [LARGE SCALE GENOMIC DNA]</scope>
    <source>
        <strain evidence="3">RKI 16-01929T\LMG 29738T\CCM 8701T\CIP 111112T</strain>
    </source>
</reference>
<keyword evidence="1" id="KW-0472">Membrane</keyword>